<keyword evidence="1" id="KW-0175">Coiled coil</keyword>
<sequence>MALNKKQKKQLDVERKKLSKLQQVLTSARKQTDEPDEVARVEREIDACRKRIEDIQDE</sequence>
<name>A0A517ZWH6_9PLAN</name>
<keyword evidence="3" id="KW-1185">Reference proteome</keyword>
<gene>
    <name evidence="2" type="ORF">Mal52_53120</name>
</gene>
<organism evidence="2 3">
    <name type="scientific">Symmachiella dynata</name>
    <dbReference type="NCBI Taxonomy" id="2527995"/>
    <lineage>
        <taxon>Bacteria</taxon>
        <taxon>Pseudomonadati</taxon>
        <taxon>Planctomycetota</taxon>
        <taxon>Planctomycetia</taxon>
        <taxon>Planctomycetales</taxon>
        <taxon>Planctomycetaceae</taxon>
        <taxon>Symmachiella</taxon>
    </lineage>
</organism>
<proteinExistence type="predicted"/>
<evidence type="ECO:0000313" key="2">
    <source>
        <dbReference type="EMBL" id="QDU46790.1"/>
    </source>
</evidence>
<dbReference type="KEGG" id="sdyn:Mal52_53120"/>
<reference evidence="2 3" key="1">
    <citation type="submission" date="2019-02" db="EMBL/GenBank/DDBJ databases">
        <title>Deep-cultivation of Planctomycetes and their phenomic and genomic characterization uncovers novel biology.</title>
        <authorList>
            <person name="Wiegand S."/>
            <person name="Jogler M."/>
            <person name="Boedeker C."/>
            <person name="Pinto D."/>
            <person name="Vollmers J."/>
            <person name="Rivas-Marin E."/>
            <person name="Kohn T."/>
            <person name="Peeters S.H."/>
            <person name="Heuer A."/>
            <person name="Rast P."/>
            <person name="Oberbeckmann S."/>
            <person name="Bunk B."/>
            <person name="Jeske O."/>
            <person name="Meyerdierks A."/>
            <person name="Storesund J.E."/>
            <person name="Kallscheuer N."/>
            <person name="Luecker S."/>
            <person name="Lage O.M."/>
            <person name="Pohl T."/>
            <person name="Merkel B.J."/>
            <person name="Hornburger P."/>
            <person name="Mueller R.-W."/>
            <person name="Bruemmer F."/>
            <person name="Labrenz M."/>
            <person name="Spormann A.M."/>
            <person name="Op den Camp H."/>
            <person name="Overmann J."/>
            <person name="Amann R."/>
            <person name="Jetten M.S.M."/>
            <person name="Mascher T."/>
            <person name="Medema M.H."/>
            <person name="Devos D.P."/>
            <person name="Kaster A.-K."/>
            <person name="Ovreas L."/>
            <person name="Rohde M."/>
            <person name="Galperin M.Y."/>
            <person name="Jogler C."/>
        </authorList>
    </citation>
    <scope>NUCLEOTIDE SEQUENCE [LARGE SCALE GENOMIC DNA]</scope>
    <source>
        <strain evidence="2 3">Mal52</strain>
    </source>
</reference>
<accession>A0A517ZWH6</accession>
<evidence type="ECO:0000313" key="3">
    <source>
        <dbReference type="Proteomes" id="UP000319383"/>
    </source>
</evidence>
<dbReference type="EMBL" id="CP036276">
    <property type="protein sequence ID" value="QDU46790.1"/>
    <property type="molecule type" value="Genomic_DNA"/>
</dbReference>
<dbReference type="Proteomes" id="UP000319383">
    <property type="component" value="Chromosome"/>
</dbReference>
<protein>
    <submittedName>
        <fullName evidence="2">Uncharacterized protein</fullName>
    </submittedName>
</protein>
<evidence type="ECO:0000256" key="1">
    <source>
        <dbReference type="SAM" id="Coils"/>
    </source>
</evidence>
<dbReference type="RefSeq" id="WP_197533472.1">
    <property type="nucleotide sequence ID" value="NZ_CAXBED010000132.1"/>
</dbReference>
<dbReference type="AlphaFoldDB" id="A0A517ZWH6"/>
<feature type="coiled-coil region" evidence="1">
    <location>
        <begin position="4"/>
        <end position="58"/>
    </location>
</feature>